<evidence type="ECO:0000313" key="4">
    <source>
        <dbReference type="Proteomes" id="UP000095284"/>
    </source>
</evidence>
<evidence type="ECO:0000256" key="1">
    <source>
        <dbReference type="SAM" id="Phobius"/>
    </source>
</evidence>
<evidence type="ECO:0000313" key="3">
    <source>
        <dbReference type="EMBL" id="CAG9123581.1"/>
    </source>
</evidence>
<accession>A0A1I7RRP5</accession>
<keyword evidence="1" id="KW-0812">Transmembrane</keyword>
<dbReference type="WBParaSite" id="BXY_0339200.1">
    <property type="protein sequence ID" value="BXY_0339200.1"/>
    <property type="gene ID" value="BXY_0339200"/>
</dbReference>
<reference evidence="6" key="1">
    <citation type="submission" date="2016-11" db="UniProtKB">
        <authorList>
            <consortium name="WormBaseParasite"/>
        </authorList>
    </citation>
    <scope>IDENTIFICATION</scope>
</reference>
<dbReference type="OrthoDB" id="10485153at2759"/>
<sequence>MSQKDGSKEKGPQLTKEEEEKIRKLNEIFDKCDNEQLQDLEKSKHDYLVLIVQLRKVYRTRLGLLILIILCMFTIISMFILYRMDRMKSEEHFNSCKYLRNTCPSPPISCPTKFNEACNTDDQIFAGENPSFIVCKEGNRRLSIHPDLLLGGD</sequence>
<reference evidence="3" key="2">
    <citation type="submission" date="2020-08" db="EMBL/GenBank/DDBJ databases">
        <authorList>
            <person name="Kikuchi T."/>
        </authorList>
    </citation>
    <scope>NUCLEOTIDE SEQUENCE</scope>
    <source>
        <strain evidence="2">Ka4C1</strain>
    </source>
</reference>
<dbReference type="EMBL" id="CAJFCV020000005">
    <property type="protein sequence ID" value="CAG9123581.1"/>
    <property type="molecule type" value="Genomic_DNA"/>
</dbReference>
<dbReference type="Proteomes" id="UP000582659">
    <property type="component" value="Unassembled WGS sequence"/>
</dbReference>
<dbReference type="Proteomes" id="UP000095284">
    <property type="component" value="Unplaced"/>
</dbReference>
<gene>
    <name evidence="2" type="ORF">BXYJ_LOCUS12043</name>
</gene>
<protein>
    <submittedName>
        <fullName evidence="2">(pine wood nematode) hypothetical protein</fullName>
    </submittedName>
</protein>
<keyword evidence="1" id="KW-0472">Membrane</keyword>
<name>A0A1I7RRP5_BURXY</name>
<keyword evidence="1" id="KW-1133">Transmembrane helix</keyword>
<evidence type="ECO:0000313" key="2">
    <source>
        <dbReference type="EMBL" id="CAD5231952.1"/>
    </source>
</evidence>
<dbReference type="Proteomes" id="UP000659654">
    <property type="component" value="Unassembled WGS sequence"/>
</dbReference>
<dbReference type="EMBL" id="CAJFDI010000005">
    <property type="protein sequence ID" value="CAD5231952.1"/>
    <property type="molecule type" value="Genomic_DNA"/>
</dbReference>
<organism evidence="4 6">
    <name type="scientific">Bursaphelenchus xylophilus</name>
    <name type="common">Pinewood nematode worm</name>
    <name type="synonym">Aphelenchoides xylophilus</name>
    <dbReference type="NCBI Taxonomy" id="6326"/>
    <lineage>
        <taxon>Eukaryota</taxon>
        <taxon>Metazoa</taxon>
        <taxon>Ecdysozoa</taxon>
        <taxon>Nematoda</taxon>
        <taxon>Chromadorea</taxon>
        <taxon>Rhabditida</taxon>
        <taxon>Tylenchina</taxon>
        <taxon>Tylenchomorpha</taxon>
        <taxon>Aphelenchoidea</taxon>
        <taxon>Aphelenchoididae</taxon>
        <taxon>Bursaphelenchus</taxon>
    </lineage>
</organism>
<keyword evidence="5" id="KW-1185">Reference proteome</keyword>
<proteinExistence type="predicted"/>
<evidence type="ECO:0000313" key="5">
    <source>
        <dbReference type="Proteomes" id="UP000659654"/>
    </source>
</evidence>
<feature type="transmembrane region" description="Helical" evidence="1">
    <location>
        <begin position="62"/>
        <end position="82"/>
    </location>
</feature>
<evidence type="ECO:0000313" key="6">
    <source>
        <dbReference type="WBParaSite" id="BXY_0339200.1"/>
    </source>
</evidence>
<dbReference type="AlphaFoldDB" id="A0A1I7RRP5"/>